<dbReference type="SUPFAM" id="SSF48452">
    <property type="entry name" value="TPR-like"/>
    <property type="match status" value="2"/>
</dbReference>
<evidence type="ECO:0000256" key="2">
    <source>
        <dbReference type="ARBA" id="ARBA00022803"/>
    </source>
</evidence>
<accession>A0A7W7XD64</accession>
<evidence type="ECO:0000256" key="1">
    <source>
        <dbReference type="ARBA" id="ARBA00022737"/>
    </source>
</evidence>
<dbReference type="InterPro" id="IPR013105">
    <property type="entry name" value="TPR_2"/>
</dbReference>
<proteinExistence type="predicted"/>
<organism evidence="5 6">
    <name type="scientific">Streptomyces nymphaeiformis</name>
    <dbReference type="NCBI Taxonomy" id="2663842"/>
    <lineage>
        <taxon>Bacteria</taxon>
        <taxon>Bacillati</taxon>
        <taxon>Actinomycetota</taxon>
        <taxon>Actinomycetes</taxon>
        <taxon>Kitasatosporales</taxon>
        <taxon>Streptomycetaceae</taxon>
        <taxon>Streptomyces</taxon>
    </lineage>
</organism>
<gene>
    <name evidence="5" type="ORF">GGE06_004816</name>
</gene>
<dbReference type="Pfam" id="PF13424">
    <property type="entry name" value="TPR_12"/>
    <property type="match status" value="1"/>
</dbReference>
<feature type="region of interest" description="Disordered" evidence="4">
    <location>
        <begin position="111"/>
        <end position="131"/>
    </location>
</feature>
<feature type="repeat" description="TPR" evidence="3">
    <location>
        <begin position="708"/>
        <end position="741"/>
    </location>
</feature>
<dbReference type="Pfam" id="PF07719">
    <property type="entry name" value="TPR_2"/>
    <property type="match status" value="1"/>
</dbReference>
<evidence type="ECO:0000313" key="5">
    <source>
        <dbReference type="EMBL" id="MBB4983870.1"/>
    </source>
</evidence>
<dbReference type="InterPro" id="IPR011990">
    <property type="entry name" value="TPR-like_helical_dom_sf"/>
</dbReference>
<feature type="repeat" description="TPR" evidence="3">
    <location>
        <begin position="538"/>
        <end position="571"/>
    </location>
</feature>
<reference evidence="5 6" key="1">
    <citation type="submission" date="2020-08" db="EMBL/GenBank/DDBJ databases">
        <title>Genomic Encyclopedia of Type Strains, Phase III (KMG-III): the genomes of soil and plant-associated and newly described type strains.</title>
        <authorList>
            <person name="Whitman W."/>
        </authorList>
    </citation>
    <scope>NUCLEOTIDE SEQUENCE [LARGE SCALE GENOMIC DNA]</scope>
    <source>
        <strain evidence="5 6">SFB5A</strain>
    </source>
</reference>
<name>A0A7W7XD64_9ACTN</name>
<dbReference type="PANTHER" id="PTHR44858:SF1">
    <property type="entry name" value="UDP-N-ACETYLGLUCOSAMINE--PEPTIDE N-ACETYLGLUCOSAMINYLTRANSFERASE SPINDLY-RELATED"/>
    <property type="match status" value="1"/>
</dbReference>
<keyword evidence="1" id="KW-0677">Repeat</keyword>
<sequence>MRELIQRRRRAAFLGRTAELDAYRRNFALGTDDPAYRFLFHVRGNAGIGKSSLLRELERIAREHQALTVLTDDSVSGAVEVIAAVSARSGELGHPLKAVDRLLNTYRQRRHEAESALGTPGGDATDQGAPSPAARVTAQAALTGLGMLPVVGAFAGALDPAQVAEGADRLRTVLSARLRSHDDVQLVLDPVSVLTPVFVAEVGRVAEQVPWVALFLDTYERTAPFLDRWLCDLLAGERYGALPGNVVVTLAGQRSLDPAYWADWADLVVDLPLAPFSESETRAFLSGRGVQSESVVRDVLRLSHGLPVLVSTLAESAAQAGAVDDPSTTAVERFLKWEGDPVRRAAALAGALPRRLDEDVFRAVAGEPAAHLFGWLRALPFVDVRGGRAQYHDVVRAPMLRLQRTTSADRWRAAHERLAQCHSGRRETEGQGLAPHLRWSEEGWRAARLEETYHQLCANPREVLPAVLRDGIDACDEGPEVARRWADTVAAAGDDSDAAVLREWGTGLLAALRDEERGTITVLDMLLRQAGLADYERAKALWVRGQAHRLRRQYAEAFADYDRAIELAPQAPRPYTGRAVIHRDLGAFDRALEDHDRACALASDGERAIGHRGETYRVAGRLDEALADFDRALDIAPTTTWALASRADVLRRLGRPHEALTDLDRALALEPDYIWALVRRSRLRRALGDTDGGLVDLDRAQDLSPEDPWLMGERGETLRERGRYAEAVAQYDRALELDPAYTWALGSRALAQHALGRSDLALADLDRALAMDPDYAWARARRAEIVAVSAGNQEDSG</sequence>
<dbReference type="EMBL" id="JACHJY010000007">
    <property type="protein sequence ID" value="MBB4983870.1"/>
    <property type="molecule type" value="Genomic_DNA"/>
</dbReference>
<dbReference type="AlphaFoldDB" id="A0A7W7XD64"/>
<evidence type="ECO:0000256" key="3">
    <source>
        <dbReference type="PROSITE-ProRule" id="PRU00339"/>
    </source>
</evidence>
<protein>
    <submittedName>
        <fullName evidence="5">Tetratricopeptide (TPR) repeat protein</fullName>
    </submittedName>
</protein>
<dbReference type="Pfam" id="PF13414">
    <property type="entry name" value="TPR_11"/>
    <property type="match status" value="1"/>
</dbReference>
<dbReference type="SMART" id="SM00028">
    <property type="entry name" value="TPR"/>
    <property type="match status" value="7"/>
</dbReference>
<keyword evidence="6" id="KW-1185">Reference proteome</keyword>
<feature type="repeat" description="TPR" evidence="3">
    <location>
        <begin position="606"/>
        <end position="639"/>
    </location>
</feature>
<dbReference type="InterPro" id="IPR019734">
    <property type="entry name" value="TPR_rpt"/>
</dbReference>
<dbReference type="Proteomes" id="UP000582643">
    <property type="component" value="Unassembled WGS sequence"/>
</dbReference>
<dbReference type="PROSITE" id="PS50005">
    <property type="entry name" value="TPR"/>
    <property type="match status" value="3"/>
</dbReference>
<evidence type="ECO:0000256" key="4">
    <source>
        <dbReference type="SAM" id="MobiDB-lite"/>
    </source>
</evidence>
<dbReference type="Gene3D" id="1.25.40.10">
    <property type="entry name" value="Tetratricopeptide repeat domain"/>
    <property type="match status" value="3"/>
</dbReference>
<comment type="caution">
    <text evidence="5">The sequence shown here is derived from an EMBL/GenBank/DDBJ whole genome shotgun (WGS) entry which is preliminary data.</text>
</comment>
<evidence type="ECO:0000313" key="6">
    <source>
        <dbReference type="Proteomes" id="UP000582643"/>
    </source>
</evidence>
<dbReference type="PANTHER" id="PTHR44858">
    <property type="entry name" value="TETRATRICOPEPTIDE REPEAT PROTEIN 6"/>
    <property type="match status" value="1"/>
</dbReference>
<dbReference type="RefSeq" id="WP_184931660.1">
    <property type="nucleotide sequence ID" value="NZ_JACHJY010000007.1"/>
</dbReference>
<keyword evidence="2 3" id="KW-0802">TPR repeat</keyword>
<dbReference type="InterPro" id="IPR050498">
    <property type="entry name" value="Ycf3"/>
</dbReference>